<name>A0A8J3RAC3_9ACTN</name>
<evidence type="ECO:0000313" key="3">
    <source>
        <dbReference type="Proteomes" id="UP000610966"/>
    </source>
</evidence>
<reference evidence="2" key="1">
    <citation type="submission" date="2021-01" db="EMBL/GenBank/DDBJ databases">
        <title>Whole genome shotgun sequence of Sphaerimonospora thailandensis NBRC 107569.</title>
        <authorList>
            <person name="Komaki H."/>
            <person name="Tamura T."/>
        </authorList>
    </citation>
    <scope>NUCLEOTIDE SEQUENCE</scope>
    <source>
        <strain evidence="2">NBRC 107569</strain>
    </source>
</reference>
<sequence length="147" mass="15634">MIGNKPKPSDQLVASAPAVRFATDEAAQTVLGSLRSTYDNAVTFANQQAALADACQADMDKWAAEIEERKAWIEERKAWIEERDLEKRAALQQAQRGRDAAKGAADTLAVLGAPVPPANGELSHDPDGAWSRVDAAHDALNASGGAR</sequence>
<comment type="caution">
    <text evidence="2">The sequence shown here is derived from an EMBL/GenBank/DDBJ whole genome shotgun (WGS) entry which is preliminary data.</text>
</comment>
<dbReference type="Proteomes" id="UP000610966">
    <property type="component" value="Unassembled WGS sequence"/>
</dbReference>
<proteinExistence type="predicted"/>
<evidence type="ECO:0000313" key="2">
    <source>
        <dbReference type="EMBL" id="GIH70284.1"/>
    </source>
</evidence>
<gene>
    <name evidence="2" type="ORF">Mth01_25370</name>
</gene>
<organism evidence="2 3">
    <name type="scientific">Sphaerimonospora thailandensis</name>
    <dbReference type="NCBI Taxonomy" id="795644"/>
    <lineage>
        <taxon>Bacteria</taxon>
        <taxon>Bacillati</taxon>
        <taxon>Actinomycetota</taxon>
        <taxon>Actinomycetes</taxon>
        <taxon>Streptosporangiales</taxon>
        <taxon>Streptosporangiaceae</taxon>
        <taxon>Sphaerimonospora</taxon>
    </lineage>
</organism>
<feature type="region of interest" description="Disordered" evidence="1">
    <location>
        <begin position="111"/>
        <end position="147"/>
    </location>
</feature>
<dbReference type="AlphaFoldDB" id="A0A8J3RAC3"/>
<keyword evidence="3" id="KW-1185">Reference proteome</keyword>
<dbReference type="EMBL" id="BOOG01000021">
    <property type="protein sequence ID" value="GIH70284.1"/>
    <property type="molecule type" value="Genomic_DNA"/>
</dbReference>
<accession>A0A8J3RAC3</accession>
<dbReference type="RefSeq" id="WP_204016003.1">
    <property type="nucleotide sequence ID" value="NZ_BOOG01000021.1"/>
</dbReference>
<protein>
    <submittedName>
        <fullName evidence="2">Uncharacterized protein</fullName>
    </submittedName>
</protein>
<evidence type="ECO:0000256" key="1">
    <source>
        <dbReference type="SAM" id="MobiDB-lite"/>
    </source>
</evidence>